<dbReference type="InterPro" id="IPR000253">
    <property type="entry name" value="FHA_dom"/>
</dbReference>
<organism evidence="2 3">
    <name type="scientific">Pseudomonas oryzihabitans</name>
    <dbReference type="NCBI Taxonomy" id="47885"/>
    <lineage>
        <taxon>Bacteria</taxon>
        <taxon>Pseudomonadati</taxon>
        <taxon>Pseudomonadota</taxon>
        <taxon>Gammaproteobacteria</taxon>
        <taxon>Pseudomonadales</taxon>
        <taxon>Pseudomonadaceae</taxon>
        <taxon>Pseudomonas</taxon>
    </lineage>
</organism>
<proteinExistence type="predicted"/>
<dbReference type="InterPro" id="IPR008984">
    <property type="entry name" value="SMAD_FHA_dom_sf"/>
</dbReference>
<dbReference type="SMART" id="SM00240">
    <property type="entry name" value="FHA"/>
    <property type="match status" value="1"/>
</dbReference>
<dbReference type="RefSeq" id="WP_059316732.1">
    <property type="nucleotide sequence ID" value="NZ_CP013987.1"/>
</dbReference>
<protein>
    <recommendedName>
        <fullName evidence="1">FHA domain-containing protein</fullName>
    </recommendedName>
</protein>
<dbReference type="Pfam" id="PF00498">
    <property type="entry name" value="FHA"/>
    <property type="match status" value="1"/>
</dbReference>
<dbReference type="KEGG" id="por:APT59_21670"/>
<dbReference type="AlphaFoldDB" id="A0A0U4W9X4"/>
<evidence type="ECO:0000313" key="3">
    <source>
        <dbReference type="Proteomes" id="UP000064137"/>
    </source>
</evidence>
<dbReference type="Pfam" id="PF20232">
    <property type="entry name" value="T6SS_FHA_C"/>
    <property type="match status" value="1"/>
</dbReference>
<dbReference type="InterPro" id="IPR046883">
    <property type="entry name" value="T6SS_FHA_C"/>
</dbReference>
<dbReference type="PROSITE" id="PS50006">
    <property type="entry name" value="FHA_DOMAIN"/>
    <property type="match status" value="1"/>
</dbReference>
<dbReference type="InterPro" id="IPR017735">
    <property type="entry name" value="T6SS_FHA"/>
</dbReference>
<dbReference type="SUPFAM" id="SSF49879">
    <property type="entry name" value="SMAD/FHA domain"/>
    <property type="match status" value="1"/>
</dbReference>
<gene>
    <name evidence="2" type="ORF">APT59_21670</name>
</gene>
<feature type="domain" description="FHA" evidence="1">
    <location>
        <begin position="28"/>
        <end position="78"/>
    </location>
</feature>
<accession>A0A0U4W9X4</accession>
<dbReference type="CDD" id="cd00060">
    <property type="entry name" value="FHA"/>
    <property type="match status" value="1"/>
</dbReference>
<dbReference type="Gene3D" id="2.60.200.20">
    <property type="match status" value="1"/>
</dbReference>
<name>A0A0U4W9X4_9PSED</name>
<dbReference type="OrthoDB" id="273564at2"/>
<dbReference type="EMBL" id="CP013987">
    <property type="protein sequence ID" value="ALZ86694.1"/>
    <property type="molecule type" value="Genomic_DNA"/>
</dbReference>
<reference evidence="2 3" key="1">
    <citation type="submission" date="2016-01" db="EMBL/GenBank/DDBJ databases">
        <title>Annotation of Pseudomonas oryzihabitans USDA-ARS-USMARC-56511.</title>
        <authorList>
            <person name="Harhay G.P."/>
            <person name="Harhay D.M."/>
            <person name="Smith T.P.L."/>
            <person name="Bono J.L."/>
            <person name="Heaton M.P."/>
            <person name="Clawson M.L."/>
            <person name="Chitko-Mckown C.G."/>
            <person name="Capik S.F."/>
            <person name="DeDonder K.D."/>
            <person name="Apley M.D."/>
            <person name="Lubbers B.V."/>
            <person name="White B.J."/>
            <person name="Larson R.L."/>
        </authorList>
    </citation>
    <scope>NUCLEOTIDE SEQUENCE [LARGE SCALE GENOMIC DNA]</scope>
    <source>
        <strain evidence="2 3">USDA-ARS-USMARC-56511</strain>
    </source>
</reference>
<evidence type="ECO:0000313" key="2">
    <source>
        <dbReference type="EMBL" id="ALZ86694.1"/>
    </source>
</evidence>
<sequence>MELVFDLVGSREYTPGLLTQKTFRHVGGLIGRSEDCDWYLPDPQRVLSNQHARISYSDGDYFLTDLSSNGIALADGQRLSKGEPWRIQHGQTFTLGSFALAARLIRDPAGFADDFKVPASPHGLIPDDAFLELDPLQALERRDPHGLDELAGLDSFTSDSTRSDYARVELDSLGVPALVEDATPQQQERPSVAPPQQAPEFWKAFGEALGLELAELGKDAREALAVKVAHLLRLATQGLHGGLRTRNETRNELRLPLTTVQNSGNNPLTFAADGDAALRQLLRPDVAGQLPADQALLRACRELQAHQVGLVAASRQAVLATLDQLAPEQCAARLERDGRRLRWGRDAKLWRAWQRQYHDLRQDDDWRERLFAKDFAQAYTDQVRLIATLQPTQQGR</sequence>
<evidence type="ECO:0000259" key="1">
    <source>
        <dbReference type="PROSITE" id="PS50006"/>
    </source>
</evidence>
<dbReference type="Proteomes" id="UP000064137">
    <property type="component" value="Chromosome"/>
</dbReference>
<dbReference type="NCBIfam" id="TIGR03354">
    <property type="entry name" value="VI_FHA"/>
    <property type="match status" value="1"/>
</dbReference>